<feature type="domain" description="FHA" evidence="1">
    <location>
        <begin position="29"/>
        <end position="79"/>
    </location>
</feature>
<dbReference type="RefSeq" id="WP_171097252.1">
    <property type="nucleotide sequence ID" value="NZ_CP053084.1"/>
</dbReference>
<dbReference type="InterPro" id="IPR046883">
    <property type="entry name" value="T6SS_FHA_C"/>
</dbReference>
<dbReference type="InterPro" id="IPR008984">
    <property type="entry name" value="SMAD_FHA_dom_sf"/>
</dbReference>
<keyword evidence="3" id="KW-1185">Reference proteome</keyword>
<dbReference type="Gene3D" id="2.60.200.20">
    <property type="match status" value="1"/>
</dbReference>
<dbReference type="CDD" id="cd00060">
    <property type="entry name" value="FHA"/>
    <property type="match status" value="1"/>
</dbReference>
<dbReference type="InterPro" id="IPR000253">
    <property type="entry name" value="FHA_dom"/>
</dbReference>
<dbReference type="Pfam" id="PF20232">
    <property type="entry name" value="T6SS_FHA_C"/>
    <property type="match status" value="1"/>
</dbReference>
<dbReference type="Pfam" id="PF00498">
    <property type="entry name" value="FHA"/>
    <property type="match status" value="1"/>
</dbReference>
<evidence type="ECO:0000313" key="3">
    <source>
        <dbReference type="Proteomes" id="UP000501130"/>
    </source>
</evidence>
<dbReference type="Proteomes" id="UP000501130">
    <property type="component" value="Chromosome"/>
</dbReference>
<dbReference type="SUPFAM" id="SSF49879">
    <property type="entry name" value="SMAD/FHA domain"/>
    <property type="match status" value="1"/>
</dbReference>
<protein>
    <submittedName>
        <fullName evidence="2">FHA domain-containing protein</fullName>
    </submittedName>
</protein>
<sequence>MYSNFEFQITRDGQADKAIEQWPVPLQGGSIGRSPDCTWVLKDPQRVVSRLHAQVLVENSQCHWTDLGTNSTLVNGKPMPQNQSVPLSPGDVLRIGDYSIILAKVAANWNGFEDLMPRPEIDPLESWLPQPASNVDIDDLLAAFDMPLPPVESDIEENISPLAQRMYVGSQQADSAVRGVVAEQPTTPSTIQDVEKLHHLLGICVQGCMQLLSARRIFQEETGSKLTSISAKGNNPLKFSSSPAQAMGKLLGDNSLAYLDAEQAFEQAFQDIQAHMQLSVARIQVLIEQVQGGLDPAVIEQEINRQGGLSLSLELARKARMWDLYCDRYRHLAGTWS</sequence>
<gene>
    <name evidence="2" type="ORF">HKT17_01230</name>
</gene>
<evidence type="ECO:0000313" key="2">
    <source>
        <dbReference type="EMBL" id="QJR28427.1"/>
    </source>
</evidence>
<proteinExistence type="predicted"/>
<name>A0ABX6N442_9BURK</name>
<reference evidence="2 3" key="1">
    <citation type="submission" date="2020-05" db="EMBL/GenBank/DDBJ databases">
        <title>Compete genome of Limnobacter sp. SAORIC-580.</title>
        <authorList>
            <person name="Song J."/>
            <person name="Cho J.-C."/>
        </authorList>
    </citation>
    <scope>NUCLEOTIDE SEQUENCE [LARGE SCALE GENOMIC DNA]</scope>
    <source>
        <strain evidence="2 3">SAORIC-580</strain>
    </source>
</reference>
<dbReference type="PROSITE" id="PS50006">
    <property type="entry name" value="FHA_DOMAIN"/>
    <property type="match status" value="1"/>
</dbReference>
<evidence type="ECO:0000259" key="1">
    <source>
        <dbReference type="PROSITE" id="PS50006"/>
    </source>
</evidence>
<dbReference type="EMBL" id="CP053084">
    <property type="protein sequence ID" value="QJR28427.1"/>
    <property type="molecule type" value="Genomic_DNA"/>
</dbReference>
<accession>A0ABX6N442</accession>
<organism evidence="2 3">
    <name type="scientific">Limnobacter profundi</name>
    <dbReference type="NCBI Taxonomy" id="2732163"/>
    <lineage>
        <taxon>Bacteria</taxon>
        <taxon>Pseudomonadati</taxon>
        <taxon>Pseudomonadota</taxon>
        <taxon>Betaproteobacteria</taxon>
        <taxon>Burkholderiales</taxon>
        <taxon>Burkholderiaceae</taxon>
        <taxon>Limnobacter</taxon>
    </lineage>
</organism>
<dbReference type="SMART" id="SM00240">
    <property type="entry name" value="FHA"/>
    <property type="match status" value="1"/>
</dbReference>